<keyword evidence="6" id="KW-0046">Antibiotic resistance</keyword>
<dbReference type="OrthoDB" id="9804819at2"/>
<comment type="similarity">
    <text evidence="2">Belongs to the ABC transporter superfamily.</text>
</comment>
<dbReference type="InterPro" id="IPR003593">
    <property type="entry name" value="AAA+_ATPase"/>
</dbReference>
<dbReference type="PROSITE" id="PS50893">
    <property type="entry name" value="ABC_TRANSPORTER_2"/>
    <property type="match status" value="1"/>
</dbReference>
<dbReference type="AlphaFoldDB" id="R4Z0L7"/>
<dbReference type="PANTHER" id="PTHR42711">
    <property type="entry name" value="ABC TRANSPORTER ATP-BINDING PROTEIN"/>
    <property type="match status" value="1"/>
</dbReference>
<evidence type="ECO:0000256" key="1">
    <source>
        <dbReference type="ARBA" id="ARBA00004202"/>
    </source>
</evidence>
<evidence type="ECO:0000256" key="2">
    <source>
        <dbReference type="ARBA" id="ARBA00005417"/>
    </source>
</evidence>
<evidence type="ECO:0000256" key="5">
    <source>
        <dbReference type="ARBA" id="ARBA00022840"/>
    </source>
</evidence>
<feature type="domain" description="ABC transporter" evidence="7">
    <location>
        <begin position="2"/>
        <end position="233"/>
    </location>
</feature>
<dbReference type="SMART" id="SM00382">
    <property type="entry name" value="AAA"/>
    <property type="match status" value="1"/>
</dbReference>
<dbReference type="InterPro" id="IPR027417">
    <property type="entry name" value="P-loop_NTPase"/>
</dbReference>
<accession>R4Z0L7</accession>
<dbReference type="RefSeq" id="WP_012228046.1">
    <property type="nucleotide sequence ID" value="NZ_HG422565.1"/>
</dbReference>
<evidence type="ECO:0000313" key="8">
    <source>
        <dbReference type="EMBL" id="CCM64263.1"/>
    </source>
</evidence>
<dbReference type="Gene3D" id="3.40.50.300">
    <property type="entry name" value="P-loop containing nucleotide triphosphate hydrolases"/>
    <property type="match status" value="1"/>
</dbReference>
<reference evidence="8 9" key="1">
    <citation type="journal article" date="2013" name="ISME J.">
        <title>Metabolic model for the filamentous 'Candidatus Microthrix parvicella' based on genomic and metagenomic analyses.</title>
        <authorList>
            <person name="Jon McIlroy S."/>
            <person name="Kristiansen R."/>
            <person name="Albertsen M."/>
            <person name="Michael Karst S."/>
            <person name="Rossetti S."/>
            <person name="Lund Nielsen J."/>
            <person name="Tandoi V."/>
            <person name="James Seviour R."/>
            <person name="Nielsen P.H."/>
        </authorList>
    </citation>
    <scope>NUCLEOTIDE SEQUENCE [LARGE SCALE GENOMIC DNA]</scope>
    <source>
        <strain evidence="8 9">RN1</strain>
    </source>
</reference>
<keyword evidence="4" id="KW-0547">Nucleotide-binding</keyword>
<keyword evidence="3" id="KW-0813">Transport</keyword>
<dbReference type="GO" id="GO:0005886">
    <property type="term" value="C:plasma membrane"/>
    <property type="evidence" value="ECO:0007669"/>
    <property type="project" value="UniProtKB-SubCell"/>
</dbReference>
<dbReference type="SUPFAM" id="SSF52540">
    <property type="entry name" value="P-loop containing nucleoside triphosphate hydrolases"/>
    <property type="match status" value="1"/>
</dbReference>
<comment type="caution">
    <text evidence="8">The sequence shown here is derived from an EMBL/GenBank/DDBJ whole genome shotgun (WGS) entry which is preliminary data.</text>
</comment>
<comment type="subcellular location">
    <subcellularLocation>
        <location evidence="1">Cell membrane</location>
        <topology evidence="1">Peripheral membrane protein</topology>
    </subcellularLocation>
</comment>
<dbReference type="eggNOG" id="COG1131">
    <property type="taxonomic scope" value="Bacteria"/>
</dbReference>
<dbReference type="InterPro" id="IPR050763">
    <property type="entry name" value="ABC_transporter_ATP-binding"/>
</dbReference>
<gene>
    <name evidence="8" type="ORF">BN381_350123</name>
</gene>
<evidence type="ECO:0000256" key="3">
    <source>
        <dbReference type="ARBA" id="ARBA00022448"/>
    </source>
</evidence>
<keyword evidence="9" id="KW-1185">Reference proteome</keyword>
<dbReference type="GO" id="GO:0046677">
    <property type="term" value="P:response to antibiotic"/>
    <property type="evidence" value="ECO:0007669"/>
    <property type="project" value="UniProtKB-KW"/>
</dbReference>
<evidence type="ECO:0000259" key="7">
    <source>
        <dbReference type="PROSITE" id="PS50893"/>
    </source>
</evidence>
<sequence length="330" mass="34597">MLHVEGLRKSYGDHVALAGVDLHVEAGEICGVLGPNGAGKTTLVSVICGLLRPDSGSIRVGPHDALRNSNQARQLIGLAPQETGIYPSLSVRDNLRFAGQLVGLWGKALGGRIAEVAEAFEMDDKLDRQAHGMSGGEQRRLHTAMAILHRPPLLLLDEPTTGVDVGSRVRLLGTIKALAAEWGSAVCYSTHYLPEVEALEASVAILDEGRVIARGDPTQLIAGQAEAAIELRFDGEAPASVGGLECVRQGTVLVVSTPNPAGELPGVMAALGDDVARLESVELLRPNLESLFLALTGRRYDVEGIEVGEVVGAAEGVTSGSGPVPEKERP</sequence>
<organism evidence="8 9">
    <name type="scientific">Candidatus Neomicrothrix parvicella RN1</name>
    <dbReference type="NCBI Taxonomy" id="1229780"/>
    <lineage>
        <taxon>Bacteria</taxon>
        <taxon>Bacillati</taxon>
        <taxon>Actinomycetota</taxon>
        <taxon>Acidimicrobiia</taxon>
        <taxon>Acidimicrobiales</taxon>
        <taxon>Microthrixaceae</taxon>
        <taxon>Candidatus Neomicrothrix</taxon>
    </lineage>
</organism>
<dbReference type="GO" id="GO:0005524">
    <property type="term" value="F:ATP binding"/>
    <property type="evidence" value="ECO:0007669"/>
    <property type="project" value="UniProtKB-KW"/>
</dbReference>
<evidence type="ECO:0000313" key="9">
    <source>
        <dbReference type="Proteomes" id="UP000018291"/>
    </source>
</evidence>
<dbReference type="Pfam" id="PF00005">
    <property type="entry name" value="ABC_tran"/>
    <property type="match status" value="1"/>
</dbReference>
<dbReference type="EMBL" id="CANL01000029">
    <property type="protein sequence ID" value="CCM64263.1"/>
    <property type="molecule type" value="Genomic_DNA"/>
</dbReference>
<evidence type="ECO:0000256" key="4">
    <source>
        <dbReference type="ARBA" id="ARBA00022741"/>
    </source>
</evidence>
<dbReference type="Proteomes" id="UP000018291">
    <property type="component" value="Unassembled WGS sequence"/>
</dbReference>
<keyword evidence="5" id="KW-0067">ATP-binding</keyword>
<protein>
    <submittedName>
        <fullName evidence="8">ABC transporter</fullName>
    </submittedName>
</protein>
<dbReference type="PANTHER" id="PTHR42711:SF5">
    <property type="entry name" value="ABC TRANSPORTER ATP-BINDING PROTEIN NATA"/>
    <property type="match status" value="1"/>
</dbReference>
<evidence type="ECO:0000256" key="6">
    <source>
        <dbReference type="ARBA" id="ARBA00023251"/>
    </source>
</evidence>
<proteinExistence type="inferred from homology"/>
<dbReference type="GO" id="GO:0016887">
    <property type="term" value="F:ATP hydrolysis activity"/>
    <property type="evidence" value="ECO:0007669"/>
    <property type="project" value="InterPro"/>
</dbReference>
<dbReference type="InterPro" id="IPR003439">
    <property type="entry name" value="ABC_transporter-like_ATP-bd"/>
</dbReference>
<dbReference type="STRING" id="1229780.BN381_350123"/>
<name>R4Z0L7_9ACTN</name>
<dbReference type="HOGENOM" id="CLU_000604_1_2_11"/>